<proteinExistence type="predicted"/>
<gene>
    <name evidence="1" type="ORF">GCM10007968_28510</name>
</gene>
<keyword evidence="2" id="KW-1185">Reference proteome</keyword>
<accession>A0A917S9L0</accession>
<reference evidence="1" key="2">
    <citation type="submission" date="2020-09" db="EMBL/GenBank/DDBJ databases">
        <authorList>
            <person name="Sun Q."/>
            <person name="Ohkuma M."/>
        </authorList>
    </citation>
    <scope>NUCLEOTIDE SEQUENCE</scope>
    <source>
        <strain evidence="1">JCM 15325</strain>
    </source>
</reference>
<sequence length="68" mass="8022">MYGEANVVLVPFEFPCVFLKWSSFEIQSYERTWDNQNRVHRSYLKRIPHHGIDLAIEVSIDSATIYGF</sequence>
<dbReference type="Proteomes" id="UP000654670">
    <property type="component" value="Unassembled WGS sequence"/>
</dbReference>
<reference evidence="1" key="1">
    <citation type="journal article" date="2014" name="Int. J. Syst. Evol. Microbiol.">
        <title>Complete genome sequence of Corynebacterium casei LMG S-19264T (=DSM 44701T), isolated from a smear-ripened cheese.</title>
        <authorList>
            <consortium name="US DOE Joint Genome Institute (JGI-PGF)"/>
            <person name="Walter F."/>
            <person name="Albersmeier A."/>
            <person name="Kalinowski J."/>
            <person name="Ruckert C."/>
        </authorList>
    </citation>
    <scope>NUCLEOTIDE SEQUENCE</scope>
    <source>
        <strain evidence="1">JCM 15325</strain>
    </source>
</reference>
<evidence type="ECO:0000313" key="2">
    <source>
        <dbReference type="Proteomes" id="UP000654670"/>
    </source>
</evidence>
<dbReference type="EMBL" id="BMOK01000016">
    <property type="protein sequence ID" value="GGL62859.1"/>
    <property type="molecule type" value="Genomic_DNA"/>
</dbReference>
<evidence type="ECO:0000313" key="1">
    <source>
        <dbReference type="EMBL" id="GGL62859.1"/>
    </source>
</evidence>
<protein>
    <submittedName>
        <fullName evidence="1">Uncharacterized protein</fullName>
    </submittedName>
</protein>
<comment type="caution">
    <text evidence="1">The sequence shown here is derived from an EMBL/GenBank/DDBJ whole genome shotgun (WGS) entry which is preliminary data.</text>
</comment>
<name>A0A917S9L0_9BACL</name>
<dbReference type="AlphaFoldDB" id="A0A917S9L0"/>
<organism evidence="1 2">
    <name type="scientific">Sporolactobacillus putidus</name>
    <dbReference type="NCBI Taxonomy" id="492735"/>
    <lineage>
        <taxon>Bacteria</taxon>
        <taxon>Bacillati</taxon>
        <taxon>Bacillota</taxon>
        <taxon>Bacilli</taxon>
        <taxon>Bacillales</taxon>
        <taxon>Sporolactobacillaceae</taxon>
        <taxon>Sporolactobacillus</taxon>
    </lineage>
</organism>